<evidence type="ECO:0000313" key="15">
    <source>
        <dbReference type="Proteomes" id="UP000295658"/>
    </source>
</evidence>
<feature type="site" description="Important for catalytic activity and assists the phosphoryl transfer reaction to Asp8 by balancing charge and orienting the reacting groups" evidence="13">
    <location>
        <position position="145"/>
    </location>
</feature>
<evidence type="ECO:0000256" key="10">
    <source>
        <dbReference type="PIRSR" id="PIRSR610972-1"/>
    </source>
</evidence>
<evidence type="ECO:0000256" key="9">
    <source>
        <dbReference type="ARBA" id="ARBA00044991"/>
    </source>
</evidence>
<feature type="site" description="Important for catalytic activity and assists the phosphoryl transfer reaction to Asp8 by balancing charge and orienting the reacting groups" evidence="13">
    <location>
        <position position="114"/>
    </location>
</feature>
<keyword evidence="15" id="KW-1185">Reference proteome</keyword>
<dbReference type="Gene3D" id="1.10.150.240">
    <property type="entry name" value="Putative phosphatase, domain 2"/>
    <property type="match status" value="1"/>
</dbReference>
<feature type="active site" description="Proton donor/acceptor" evidence="10">
    <location>
        <position position="11"/>
    </location>
</feature>
<dbReference type="PANTHER" id="PTHR46193:SF18">
    <property type="entry name" value="HEXITOL PHOSPHATASE B"/>
    <property type="match status" value="1"/>
</dbReference>
<dbReference type="InterPro" id="IPR023214">
    <property type="entry name" value="HAD_sf"/>
</dbReference>
<dbReference type="InterPro" id="IPR006439">
    <property type="entry name" value="HAD-SF_hydro_IA"/>
</dbReference>
<dbReference type="InterPro" id="IPR023198">
    <property type="entry name" value="PGP-like_dom2"/>
</dbReference>
<dbReference type="RefSeq" id="WP_132947274.1">
    <property type="nucleotide sequence ID" value="NZ_SLUL01000002.1"/>
</dbReference>
<comment type="caution">
    <text evidence="14">The sequence shown here is derived from an EMBL/GenBank/DDBJ whole genome shotgun (WGS) entry which is preliminary data.</text>
</comment>
<keyword evidence="6" id="KW-0119">Carbohydrate metabolism</keyword>
<feature type="binding site" evidence="12">
    <location>
        <position position="9"/>
    </location>
    <ligand>
        <name>Mg(2+)</name>
        <dbReference type="ChEBI" id="CHEBI:18420"/>
    </ligand>
</feature>
<evidence type="ECO:0000256" key="8">
    <source>
        <dbReference type="ARBA" id="ARBA00044968"/>
    </source>
</evidence>
<dbReference type="Gene3D" id="3.40.50.1000">
    <property type="entry name" value="HAD superfamily/HAD-like"/>
    <property type="match status" value="1"/>
</dbReference>
<evidence type="ECO:0000256" key="7">
    <source>
        <dbReference type="ARBA" id="ARBA00044926"/>
    </source>
</evidence>
<reference evidence="14 15" key="1">
    <citation type="submission" date="2019-03" db="EMBL/GenBank/DDBJ databases">
        <title>Genomic Encyclopedia of Type Strains, Phase IV (KMG-IV): sequencing the most valuable type-strain genomes for metagenomic binning, comparative biology and taxonomic classification.</title>
        <authorList>
            <person name="Goeker M."/>
        </authorList>
    </citation>
    <scope>NUCLEOTIDE SEQUENCE [LARGE SCALE GENOMIC DNA]</scope>
    <source>
        <strain evidence="14 15">DSM 24979</strain>
    </source>
</reference>
<dbReference type="InterPro" id="IPR010972">
    <property type="entry name" value="Beta-PGM"/>
</dbReference>
<feature type="binding site" evidence="11">
    <location>
        <begin position="114"/>
        <end position="118"/>
    </location>
    <ligand>
        <name>substrate</name>
    </ligand>
</feature>
<dbReference type="EC" id="5.4.2.6" evidence="8"/>
<evidence type="ECO:0000256" key="2">
    <source>
        <dbReference type="ARBA" id="ARBA00022553"/>
    </source>
</evidence>
<name>A0A4R1QGV2_9BACL</name>
<dbReference type="AlphaFoldDB" id="A0A4R1QGV2"/>
<organism evidence="14 15">
    <name type="scientific">Thermolongibacillus altinsuensis</name>
    <dbReference type="NCBI Taxonomy" id="575256"/>
    <lineage>
        <taxon>Bacteria</taxon>
        <taxon>Bacillati</taxon>
        <taxon>Bacillota</taxon>
        <taxon>Bacilli</taxon>
        <taxon>Bacillales</taxon>
        <taxon>Anoxybacillaceae</taxon>
        <taxon>Thermolongibacillus</taxon>
    </lineage>
</organism>
<dbReference type="InterPro" id="IPR036412">
    <property type="entry name" value="HAD-like_sf"/>
</dbReference>
<keyword evidence="5" id="KW-0413">Isomerase</keyword>
<dbReference type="SUPFAM" id="SSF56784">
    <property type="entry name" value="HAD-like"/>
    <property type="match status" value="1"/>
</dbReference>
<dbReference type="OrthoDB" id="9797743at2"/>
<comment type="similarity">
    <text evidence="1">Belongs to the HAD-like hydrolase superfamily. CbbY/CbbZ/Gph/YieH family.</text>
</comment>
<proteinExistence type="inferred from homology"/>
<feature type="binding site" evidence="11">
    <location>
        <begin position="44"/>
        <end position="49"/>
    </location>
    <ligand>
        <name>substrate</name>
    </ligand>
</feature>
<keyword evidence="3 12" id="KW-0479">Metal-binding</keyword>
<dbReference type="NCBIfam" id="TIGR01509">
    <property type="entry name" value="HAD-SF-IA-v3"/>
    <property type="match status" value="1"/>
</dbReference>
<evidence type="ECO:0000256" key="6">
    <source>
        <dbReference type="ARBA" id="ARBA00023277"/>
    </source>
</evidence>
<dbReference type="SFLD" id="SFLDG01135">
    <property type="entry name" value="C1.5.6:_HAD__Beta-PGM__Phospha"/>
    <property type="match status" value="1"/>
</dbReference>
<dbReference type="GO" id="GO:0005975">
    <property type="term" value="P:carbohydrate metabolic process"/>
    <property type="evidence" value="ECO:0007669"/>
    <property type="project" value="InterPro"/>
</dbReference>
<dbReference type="EMBL" id="SLUL01000002">
    <property type="protein sequence ID" value="TCL52656.1"/>
    <property type="molecule type" value="Genomic_DNA"/>
</dbReference>
<dbReference type="NCBIfam" id="TIGR02009">
    <property type="entry name" value="PGMB-YQAB-SF"/>
    <property type="match status" value="1"/>
</dbReference>
<comment type="catalytic activity">
    <reaction evidence="7">
        <text>beta-D-glucose 1-phosphate = beta-D-glucose 6-phosphate</text>
        <dbReference type="Rhea" id="RHEA:20113"/>
        <dbReference type="ChEBI" id="CHEBI:57684"/>
        <dbReference type="ChEBI" id="CHEBI:58247"/>
        <dbReference type="EC" id="5.4.2.6"/>
    </reaction>
</comment>
<keyword evidence="2" id="KW-0597">Phosphoprotein</keyword>
<feature type="binding site" evidence="12">
    <location>
        <position position="11"/>
    </location>
    <ligand>
        <name>Mg(2+)</name>
        <dbReference type="ChEBI" id="CHEBI:18420"/>
    </ligand>
</feature>
<comment type="cofactor">
    <cofactor evidence="12">
        <name>Mg(2+)</name>
        <dbReference type="ChEBI" id="CHEBI:18420"/>
    </cofactor>
    <text evidence="12">Binds 2 magnesium ions per subunit.</text>
</comment>
<evidence type="ECO:0000256" key="5">
    <source>
        <dbReference type="ARBA" id="ARBA00023235"/>
    </source>
</evidence>
<dbReference type="Pfam" id="PF00702">
    <property type="entry name" value="Hydrolase"/>
    <property type="match status" value="1"/>
</dbReference>
<feature type="binding site" evidence="12">
    <location>
        <position position="169"/>
    </location>
    <ligand>
        <name>Mg(2+)</name>
        <dbReference type="ChEBI" id="CHEBI:18420"/>
    </ligand>
</feature>
<evidence type="ECO:0000256" key="3">
    <source>
        <dbReference type="ARBA" id="ARBA00022723"/>
    </source>
</evidence>
<keyword evidence="4 12" id="KW-0460">Magnesium</keyword>
<feature type="active site" description="Nucleophile" evidence="10">
    <location>
        <position position="9"/>
    </location>
</feature>
<dbReference type="PANTHER" id="PTHR46193">
    <property type="entry name" value="6-PHOSPHOGLUCONATE PHOSPHATASE"/>
    <property type="match status" value="1"/>
</dbReference>
<evidence type="ECO:0000256" key="12">
    <source>
        <dbReference type="PIRSR" id="PIRSR610972-3"/>
    </source>
</evidence>
<dbReference type="InterPro" id="IPR010976">
    <property type="entry name" value="B-phosphoglucomutase_hydrolase"/>
</dbReference>
<feature type="binding site" evidence="11">
    <location>
        <begin position="9"/>
        <end position="11"/>
    </location>
    <ligand>
        <name>substrate</name>
    </ligand>
</feature>
<feature type="binding site" evidence="11">
    <location>
        <position position="145"/>
    </location>
    <ligand>
        <name>substrate</name>
    </ligand>
</feature>
<sequence>MKLEAVIFDLDGVIADTVELYYIATKRLADEIGVPFDRTLNQKLQGMSRLSMVEALLGDQANEWTDEEKVALGNKRGEYYRQLIEQLTPHDVLPGMLQLLQDIREEGVKIGLASSSSNASFVVERLQVRSFFDYIVDVKTIKKMKPDPEIFLKAAQGLGVVPHHCVAIEDGEAGLRAIKETDMFSVGIGKHLTDLQPDWLVHSTAEITWSELKERFEHKKAGLL</sequence>
<dbReference type="CDD" id="cd02598">
    <property type="entry name" value="HAD_BPGM"/>
    <property type="match status" value="1"/>
</dbReference>
<feature type="binding site" evidence="12">
    <location>
        <position position="170"/>
    </location>
    <ligand>
        <name>Mg(2+)</name>
        <dbReference type="ChEBI" id="CHEBI:18420"/>
    </ligand>
</feature>
<dbReference type="GO" id="GO:0000287">
    <property type="term" value="F:magnesium ion binding"/>
    <property type="evidence" value="ECO:0007669"/>
    <property type="project" value="InterPro"/>
</dbReference>
<dbReference type="InterPro" id="IPR051600">
    <property type="entry name" value="Beta-PGM-like"/>
</dbReference>
<evidence type="ECO:0000256" key="13">
    <source>
        <dbReference type="PIRSR" id="PIRSR610972-4"/>
    </source>
</evidence>
<evidence type="ECO:0000256" key="1">
    <source>
        <dbReference type="ARBA" id="ARBA00006171"/>
    </source>
</evidence>
<dbReference type="NCBIfam" id="TIGR01990">
    <property type="entry name" value="bPGM"/>
    <property type="match status" value="1"/>
</dbReference>
<gene>
    <name evidence="14" type="ORF">EDD69_10261</name>
</gene>
<evidence type="ECO:0000256" key="4">
    <source>
        <dbReference type="ARBA" id="ARBA00022842"/>
    </source>
</evidence>
<evidence type="ECO:0000256" key="11">
    <source>
        <dbReference type="PIRSR" id="PIRSR610972-2"/>
    </source>
</evidence>
<evidence type="ECO:0000313" key="14">
    <source>
        <dbReference type="EMBL" id="TCL52656.1"/>
    </source>
</evidence>
<dbReference type="Proteomes" id="UP000295658">
    <property type="component" value="Unassembled WGS sequence"/>
</dbReference>
<dbReference type="SFLD" id="SFLDG01129">
    <property type="entry name" value="C1.5:_HAD__Beta-PGM__Phosphata"/>
    <property type="match status" value="1"/>
</dbReference>
<dbReference type="SFLD" id="SFLDS00003">
    <property type="entry name" value="Haloacid_Dehalogenase"/>
    <property type="match status" value="1"/>
</dbReference>
<accession>A0A4R1QGV2</accession>
<protein>
    <recommendedName>
        <fullName evidence="9">Beta-phosphoglucomutase</fullName>
        <ecNumber evidence="8">5.4.2.6</ecNumber>
    </recommendedName>
</protein>
<dbReference type="GO" id="GO:0008801">
    <property type="term" value="F:beta-phosphoglucomutase activity"/>
    <property type="evidence" value="ECO:0007669"/>
    <property type="project" value="UniProtKB-EC"/>
</dbReference>